<organism evidence="2 3">
    <name type="scientific">Lysinibacillus alkalisoli</name>
    <dbReference type="NCBI Taxonomy" id="1911548"/>
    <lineage>
        <taxon>Bacteria</taxon>
        <taxon>Bacillati</taxon>
        <taxon>Bacillota</taxon>
        <taxon>Bacilli</taxon>
        <taxon>Bacillales</taxon>
        <taxon>Bacillaceae</taxon>
        <taxon>Lysinibacillus</taxon>
    </lineage>
</organism>
<evidence type="ECO:0000313" key="3">
    <source>
        <dbReference type="Proteomes" id="UP000616608"/>
    </source>
</evidence>
<dbReference type="Proteomes" id="UP000616608">
    <property type="component" value="Unassembled WGS sequence"/>
</dbReference>
<keyword evidence="1" id="KW-0812">Transmembrane</keyword>
<keyword evidence="1" id="KW-0472">Membrane</keyword>
<evidence type="ECO:0000313" key="2">
    <source>
        <dbReference type="EMBL" id="GGG11595.1"/>
    </source>
</evidence>
<comment type="caution">
    <text evidence="2">The sequence shown here is derived from an EMBL/GenBank/DDBJ whole genome shotgun (WGS) entry which is preliminary data.</text>
</comment>
<keyword evidence="1" id="KW-1133">Transmembrane helix</keyword>
<evidence type="ECO:0000256" key="1">
    <source>
        <dbReference type="SAM" id="Phobius"/>
    </source>
</evidence>
<keyword evidence="3" id="KW-1185">Reference proteome</keyword>
<reference evidence="2" key="2">
    <citation type="submission" date="2020-09" db="EMBL/GenBank/DDBJ databases">
        <authorList>
            <person name="Sun Q."/>
            <person name="Zhou Y."/>
        </authorList>
    </citation>
    <scope>NUCLEOTIDE SEQUENCE</scope>
    <source>
        <strain evidence="2">CGMCC 1.15760</strain>
    </source>
</reference>
<gene>
    <name evidence="2" type="ORF">GCM10007425_02400</name>
</gene>
<dbReference type="AlphaFoldDB" id="A0A917FV61"/>
<protein>
    <submittedName>
        <fullName evidence="2">Uncharacterized protein</fullName>
    </submittedName>
</protein>
<name>A0A917FV61_9BACI</name>
<sequence>MSYNAILFASVAGILSFILIVAIDSIHPILITNILLGAVVGILTDKKKECVY</sequence>
<proteinExistence type="predicted"/>
<reference evidence="2" key="1">
    <citation type="journal article" date="2014" name="Int. J. Syst. Evol. Microbiol.">
        <title>Complete genome sequence of Corynebacterium casei LMG S-19264T (=DSM 44701T), isolated from a smear-ripened cheese.</title>
        <authorList>
            <consortium name="US DOE Joint Genome Institute (JGI-PGF)"/>
            <person name="Walter F."/>
            <person name="Albersmeier A."/>
            <person name="Kalinowski J."/>
            <person name="Ruckert C."/>
        </authorList>
    </citation>
    <scope>NUCLEOTIDE SEQUENCE</scope>
    <source>
        <strain evidence="2">CGMCC 1.15760</strain>
    </source>
</reference>
<feature type="transmembrane region" description="Helical" evidence="1">
    <location>
        <begin position="6"/>
        <end position="26"/>
    </location>
</feature>
<accession>A0A917FV61</accession>
<dbReference type="EMBL" id="BMJT01000001">
    <property type="protein sequence ID" value="GGG11595.1"/>
    <property type="molecule type" value="Genomic_DNA"/>
</dbReference>